<feature type="compositionally biased region" description="Polar residues" evidence="1">
    <location>
        <begin position="79"/>
        <end position="91"/>
    </location>
</feature>
<reference evidence="2" key="1">
    <citation type="submission" date="2019-04" db="EMBL/GenBank/DDBJ databases">
        <title>Friends and foes A comparative genomics study of 23 Aspergillus species from section Flavi.</title>
        <authorList>
            <consortium name="DOE Joint Genome Institute"/>
            <person name="Kjaerbolling I."/>
            <person name="Vesth T."/>
            <person name="Frisvad J.C."/>
            <person name="Nybo J.L."/>
            <person name="Theobald S."/>
            <person name="Kildgaard S."/>
            <person name="Isbrandt T."/>
            <person name="Kuo A."/>
            <person name="Sato A."/>
            <person name="Lyhne E.K."/>
            <person name="Kogle M.E."/>
            <person name="Wiebenga A."/>
            <person name="Kun R.S."/>
            <person name="Lubbers R.J."/>
            <person name="Makela M.R."/>
            <person name="Barry K."/>
            <person name="Chovatia M."/>
            <person name="Clum A."/>
            <person name="Daum C."/>
            <person name="Haridas S."/>
            <person name="He G."/>
            <person name="LaButti K."/>
            <person name="Lipzen A."/>
            <person name="Mondo S."/>
            <person name="Riley R."/>
            <person name="Salamov A."/>
            <person name="Simmons B.A."/>
            <person name="Magnuson J.K."/>
            <person name="Henrissat B."/>
            <person name="Mortensen U.H."/>
            <person name="Larsen T.O."/>
            <person name="Devries R.P."/>
            <person name="Grigoriev I.V."/>
            <person name="Machida M."/>
            <person name="Baker S.E."/>
            <person name="Andersen M.R."/>
        </authorList>
    </citation>
    <scope>NUCLEOTIDE SEQUENCE</scope>
    <source>
        <strain evidence="2">CBS 117612</strain>
    </source>
</reference>
<accession>A0A5N6XUW8</accession>
<evidence type="ECO:0000313" key="2">
    <source>
        <dbReference type="EMBL" id="KAE8336951.1"/>
    </source>
</evidence>
<dbReference type="AlphaFoldDB" id="A0A5N6XUW8"/>
<evidence type="ECO:0000256" key="1">
    <source>
        <dbReference type="SAM" id="MobiDB-lite"/>
    </source>
</evidence>
<dbReference type="Proteomes" id="UP000325558">
    <property type="component" value="Unassembled WGS sequence"/>
</dbReference>
<sequence>MNPSFLSQLALRERSSFVPRKHRNRRRCPDLLSVREAPLWICDYLEWKVSARWKLLAQVLGRPLKRMGRANQRKPVHLESSSQGLASISRI</sequence>
<dbReference type="EMBL" id="ML737187">
    <property type="protein sequence ID" value="KAE8336951.1"/>
    <property type="molecule type" value="Genomic_DNA"/>
</dbReference>
<protein>
    <submittedName>
        <fullName evidence="2">Uncharacterized protein</fullName>
    </submittedName>
</protein>
<proteinExistence type="predicted"/>
<organism evidence="2">
    <name type="scientific">Aspergillus arachidicola</name>
    <dbReference type="NCBI Taxonomy" id="656916"/>
    <lineage>
        <taxon>Eukaryota</taxon>
        <taxon>Fungi</taxon>
        <taxon>Dikarya</taxon>
        <taxon>Ascomycota</taxon>
        <taxon>Pezizomycotina</taxon>
        <taxon>Eurotiomycetes</taxon>
        <taxon>Eurotiomycetidae</taxon>
        <taxon>Eurotiales</taxon>
        <taxon>Aspergillaceae</taxon>
        <taxon>Aspergillus</taxon>
        <taxon>Aspergillus subgen. Circumdati</taxon>
    </lineage>
</organism>
<name>A0A5N6XUW8_9EURO</name>
<feature type="region of interest" description="Disordered" evidence="1">
    <location>
        <begin position="70"/>
        <end position="91"/>
    </location>
</feature>
<gene>
    <name evidence="2" type="ORF">BDV24DRAFT_140853</name>
</gene>